<dbReference type="Proteomes" id="UP001229346">
    <property type="component" value="Unassembled WGS sequence"/>
</dbReference>
<evidence type="ECO:0000256" key="3">
    <source>
        <dbReference type="ARBA" id="ARBA00012784"/>
    </source>
</evidence>
<evidence type="ECO:0000313" key="8">
    <source>
        <dbReference type="EMBL" id="MDQ0116280.1"/>
    </source>
</evidence>
<dbReference type="EMBL" id="JAUSSU010000017">
    <property type="protein sequence ID" value="MDQ0116280.1"/>
    <property type="molecule type" value="Genomic_DNA"/>
</dbReference>
<organism evidence="8 9">
    <name type="scientific">Paenibacillus harenae</name>
    <dbReference type="NCBI Taxonomy" id="306543"/>
    <lineage>
        <taxon>Bacteria</taxon>
        <taxon>Bacillati</taxon>
        <taxon>Bacillota</taxon>
        <taxon>Bacilli</taxon>
        <taxon>Bacillales</taxon>
        <taxon>Paenibacillaceae</taxon>
        <taxon>Paenibacillus</taxon>
    </lineage>
</organism>
<keyword evidence="4" id="KW-0479">Metal-binding</keyword>
<feature type="domain" description="Adenosine deaminase" evidence="7">
    <location>
        <begin position="15"/>
        <end position="337"/>
    </location>
</feature>
<dbReference type="EC" id="3.5.4.4" evidence="3"/>
<dbReference type="SUPFAM" id="SSF51556">
    <property type="entry name" value="Metallo-dependent hydrolases"/>
    <property type="match status" value="1"/>
</dbReference>
<evidence type="ECO:0000256" key="1">
    <source>
        <dbReference type="ARBA" id="ARBA00001947"/>
    </source>
</evidence>
<protein>
    <recommendedName>
        <fullName evidence="3">adenosine deaminase</fullName>
        <ecNumber evidence="3">3.5.4.4</ecNumber>
    </recommendedName>
</protein>
<evidence type="ECO:0000256" key="6">
    <source>
        <dbReference type="ARBA" id="ARBA00022833"/>
    </source>
</evidence>
<comment type="caution">
    <text evidence="8">The sequence shown here is derived from an EMBL/GenBank/DDBJ whole genome shotgun (WGS) entry which is preliminary data.</text>
</comment>
<dbReference type="InterPro" id="IPR032466">
    <property type="entry name" value="Metal_Hydrolase"/>
</dbReference>
<dbReference type="Pfam" id="PF00962">
    <property type="entry name" value="A_deaminase"/>
    <property type="match status" value="1"/>
</dbReference>
<dbReference type="InterPro" id="IPR001365">
    <property type="entry name" value="A_deaminase_dom"/>
</dbReference>
<dbReference type="NCBIfam" id="TIGR01430">
    <property type="entry name" value="aden_deam"/>
    <property type="match status" value="1"/>
</dbReference>
<evidence type="ECO:0000256" key="2">
    <source>
        <dbReference type="ARBA" id="ARBA00006676"/>
    </source>
</evidence>
<sequence>MMINKSMNDVLHIMPKVELHVHLDGSVKASTIRELAESRADSSLPESDDELLSLMQADPDTTSLTQYLSKFSFVLPYMQTAEAIERIAYELVEQAAEQQVRYMEVRFAPWLHTHQGLSIEDAIRHTVNGLRSGEEQFGTVARAIVICMRNHSFEQNIEAIEAASLFYAKGVVAVDLAGDEASYPAHQFAPLFERAKALKLPITIHAGEAAGAFNVRAAVEELGAMRIGHGVRMEEDPAVIELVKAKKIPLEMCPISNIQTKAVEGWTSYPLRKYIEEGIIVTVNTDNMTVSDTTITKEYTALMEYCGLTLNDIAALVMNGVKAAFLEDGPKAELVKRFELELSELGLQSAVY</sequence>
<dbReference type="CDD" id="cd01320">
    <property type="entry name" value="ADA"/>
    <property type="match status" value="1"/>
</dbReference>
<keyword evidence="5 8" id="KW-0378">Hydrolase</keyword>
<evidence type="ECO:0000259" key="7">
    <source>
        <dbReference type="Pfam" id="PF00962"/>
    </source>
</evidence>
<dbReference type="PANTHER" id="PTHR11409">
    <property type="entry name" value="ADENOSINE DEAMINASE"/>
    <property type="match status" value="1"/>
</dbReference>
<reference evidence="8 9" key="1">
    <citation type="submission" date="2023-07" db="EMBL/GenBank/DDBJ databases">
        <title>Sorghum-associated microbial communities from plants grown in Nebraska, USA.</title>
        <authorList>
            <person name="Schachtman D."/>
        </authorList>
    </citation>
    <scope>NUCLEOTIDE SEQUENCE [LARGE SCALE GENOMIC DNA]</scope>
    <source>
        <strain evidence="8 9">CC482</strain>
    </source>
</reference>
<proteinExistence type="inferred from homology"/>
<evidence type="ECO:0000256" key="5">
    <source>
        <dbReference type="ARBA" id="ARBA00022801"/>
    </source>
</evidence>
<keyword evidence="9" id="KW-1185">Reference proteome</keyword>
<evidence type="ECO:0000313" key="9">
    <source>
        <dbReference type="Proteomes" id="UP001229346"/>
    </source>
</evidence>
<dbReference type="RefSeq" id="WP_307208330.1">
    <property type="nucleotide sequence ID" value="NZ_JAUSSU010000017.1"/>
</dbReference>
<dbReference type="Gene3D" id="3.20.20.140">
    <property type="entry name" value="Metal-dependent hydrolases"/>
    <property type="match status" value="1"/>
</dbReference>
<gene>
    <name evidence="8" type="ORF">J2T15_005756</name>
</gene>
<comment type="cofactor">
    <cofactor evidence="1">
        <name>Zn(2+)</name>
        <dbReference type="ChEBI" id="CHEBI:29105"/>
    </cofactor>
</comment>
<dbReference type="InterPro" id="IPR006330">
    <property type="entry name" value="Ado/ade_deaminase"/>
</dbReference>
<dbReference type="PANTHER" id="PTHR11409:SF43">
    <property type="entry name" value="ADENOSINE DEAMINASE"/>
    <property type="match status" value="1"/>
</dbReference>
<accession>A0ABT9U9F6</accession>
<evidence type="ECO:0000256" key="4">
    <source>
        <dbReference type="ARBA" id="ARBA00022723"/>
    </source>
</evidence>
<dbReference type="GO" id="GO:0016787">
    <property type="term" value="F:hydrolase activity"/>
    <property type="evidence" value="ECO:0007669"/>
    <property type="project" value="UniProtKB-KW"/>
</dbReference>
<comment type="similarity">
    <text evidence="2">Belongs to the metallo-dependent hydrolases superfamily. Adenosine and AMP deaminases family.</text>
</comment>
<keyword evidence="6" id="KW-0862">Zinc</keyword>
<name>A0ABT9U9F6_PAEHA</name>